<feature type="transmembrane region" description="Helical" evidence="2">
    <location>
        <begin position="384"/>
        <end position="404"/>
    </location>
</feature>
<evidence type="ECO:0000256" key="2">
    <source>
        <dbReference type="SAM" id="Phobius"/>
    </source>
</evidence>
<dbReference type="EMBL" id="KN714667">
    <property type="protein sequence ID" value="KUI52878.1"/>
    <property type="molecule type" value="Genomic_DNA"/>
</dbReference>
<dbReference type="AlphaFoldDB" id="A0A194UMJ4"/>
<keyword evidence="2" id="KW-0472">Membrane</keyword>
<keyword evidence="4" id="KW-1185">Reference proteome</keyword>
<keyword evidence="2" id="KW-0812">Transmembrane</keyword>
<keyword evidence="2" id="KW-1133">Transmembrane helix</keyword>
<evidence type="ECO:0000313" key="4">
    <source>
        <dbReference type="Proteomes" id="UP000078576"/>
    </source>
</evidence>
<proteinExistence type="predicted"/>
<evidence type="ECO:0000313" key="3">
    <source>
        <dbReference type="EMBL" id="KUI52878.1"/>
    </source>
</evidence>
<dbReference type="Proteomes" id="UP000078576">
    <property type="component" value="Unassembled WGS sequence"/>
</dbReference>
<organism evidence="3 4">
    <name type="scientific">Cytospora mali</name>
    <name type="common">Apple Valsa canker fungus</name>
    <name type="synonym">Valsa mali</name>
    <dbReference type="NCBI Taxonomy" id="578113"/>
    <lineage>
        <taxon>Eukaryota</taxon>
        <taxon>Fungi</taxon>
        <taxon>Dikarya</taxon>
        <taxon>Ascomycota</taxon>
        <taxon>Pezizomycotina</taxon>
        <taxon>Sordariomycetes</taxon>
        <taxon>Sordariomycetidae</taxon>
        <taxon>Diaporthales</taxon>
        <taxon>Cytosporaceae</taxon>
        <taxon>Cytospora</taxon>
    </lineage>
</organism>
<evidence type="ECO:0000256" key="1">
    <source>
        <dbReference type="SAM" id="MobiDB-lite"/>
    </source>
</evidence>
<reference evidence="4" key="1">
    <citation type="submission" date="2014-12" db="EMBL/GenBank/DDBJ databases">
        <title>Genome Sequence of Valsa Canker Pathogens Uncovers a Specific Adaption of Colonization on Woody Bark.</title>
        <authorList>
            <person name="Yin Z."/>
            <person name="Liu H."/>
            <person name="Gao X."/>
            <person name="Li Z."/>
            <person name="Song N."/>
            <person name="Ke X."/>
            <person name="Dai Q."/>
            <person name="Wu Y."/>
            <person name="Sun Y."/>
            <person name="Xu J.-R."/>
            <person name="Kang Z.K."/>
            <person name="Wang L."/>
            <person name="Huang L."/>
        </authorList>
    </citation>
    <scope>NUCLEOTIDE SEQUENCE [LARGE SCALE GENOMIC DNA]</scope>
    <source>
        <strain evidence="4">SXYL134</strain>
    </source>
</reference>
<gene>
    <name evidence="3" type="ORF">VP1G_00520</name>
</gene>
<sequence>MQRNRHTRPNYFPLESAPDGVPSPPCGASPPPCAVDSLVPGRLRVMDLRSLSAPLVLRRLFTLRSRAHRSLSFAFWAFSSSSSSPSSPASVPPGDLRGVPAAFLPLLEAGVPLDGVSRPRRYASFFNICNSISQPGASSSSSPAPGRLRAEPTGLILCASPFFQGQKKRCSRRGSRWSMGAGVMTVPVSGSTSLLLNIHSPSRRRHVWHDEVFGTGPMRALERPCQPRIASARATRLGFVGGGFADVVVDAVVVCAGGGGTVKKLGGSWSRTVSMSSFSGSRRLNSQSSWWEAPMSSTYLATRASSISDGTSTGTSLPSTSFRFSFTTSSLLQSVQRTRSLPWQIHPRLAHSTSLTGSGFGVQSVSSWKLARRFRSSSLSPGQYFGLNMALFSLLGLLVVLLPLHFFKTIFEMVVWPWPPCGMVGLESFDGVESGKPSRLRLVRSSRSPGGIDLGREEYEGRIAMESEAGVRIVEDVESVVTVEFRCEGGVLGASSRSWVAVSCVGLEAVG</sequence>
<name>A0A194UMJ4_CYTMA</name>
<protein>
    <submittedName>
        <fullName evidence="3">Uncharacterized protein</fullName>
    </submittedName>
</protein>
<accession>A0A194UMJ4</accession>
<feature type="region of interest" description="Disordered" evidence="1">
    <location>
        <begin position="1"/>
        <end position="28"/>
    </location>
</feature>